<evidence type="ECO:0000256" key="2">
    <source>
        <dbReference type="ARBA" id="ARBA00004738"/>
    </source>
</evidence>
<evidence type="ECO:0000259" key="11">
    <source>
        <dbReference type="Pfam" id="PF10590"/>
    </source>
</evidence>
<dbReference type="EMBL" id="VSSQ01018733">
    <property type="protein sequence ID" value="MPM62181.1"/>
    <property type="molecule type" value="Genomic_DNA"/>
</dbReference>
<comment type="caution">
    <text evidence="12">The sequence shown here is derived from an EMBL/GenBank/DDBJ whole genome shotgun (WGS) entry which is preliminary data.</text>
</comment>
<keyword evidence="6" id="KW-0285">Flavoprotein</keyword>
<keyword evidence="9" id="KW-0664">Pyridoxine biosynthesis</keyword>
<evidence type="ECO:0000259" key="10">
    <source>
        <dbReference type="Pfam" id="PF01243"/>
    </source>
</evidence>
<evidence type="ECO:0000256" key="1">
    <source>
        <dbReference type="ARBA" id="ARBA00001917"/>
    </source>
</evidence>
<dbReference type="PANTHER" id="PTHR10851">
    <property type="entry name" value="PYRIDOXINE-5-PHOSPHATE OXIDASE"/>
    <property type="match status" value="1"/>
</dbReference>
<proteinExistence type="inferred from homology"/>
<dbReference type="Gene3D" id="2.30.110.10">
    <property type="entry name" value="Electron Transport, Fmn-binding Protein, Chain A"/>
    <property type="match status" value="1"/>
</dbReference>
<sequence>MDGWENNYKMKRLFEFREEYKIGELNEADVKTNPLEQFQQWLQEAIESGVPEPNAMTIATCAVNRRPSARVVLLKEINKNGFVFFTNYLSRKGRELLENPFAALVFDWHSIERQVRVEGRVEKLSTHDSDVYFNERPREAQIGAWASPQSKILKGREELDEIQASFEEKFNNQEIPRPPYWGGFIVLPTTIEFWQGRPGRLHDRLVYRRTGEGWTLQRLAP</sequence>
<dbReference type="NCBIfam" id="TIGR00558">
    <property type="entry name" value="pdxH"/>
    <property type="match status" value="1"/>
</dbReference>
<keyword evidence="8 12" id="KW-0560">Oxidoreductase</keyword>
<dbReference type="InterPro" id="IPR019576">
    <property type="entry name" value="Pyridoxamine_oxidase_dimer_C"/>
</dbReference>
<dbReference type="InterPro" id="IPR019740">
    <property type="entry name" value="Pyridox_Oxase_CS"/>
</dbReference>
<dbReference type="Pfam" id="PF01243">
    <property type="entry name" value="PNPOx_N"/>
    <property type="match status" value="1"/>
</dbReference>
<evidence type="ECO:0000256" key="3">
    <source>
        <dbReference type="ARBA" id="ARBA00005037"/>
    </source>
</evidence>
<dbReference type="NCBIfam" id="NF004231">
    <property type="entry name" value="PRK05679.1"/>
    <property type="match status" value="1"/>
</dbReference>
<organism evidence="12">
    <name type="scientific">bioreactor metagenome</name>
    <dbReference type="NCBI Taxonomy" id="1076179"/>
    <lineage>
        <taxon>unclassified sequences</taxon>
        <taxon>metagenomes</taxon>
        <taxon>ecological metagenomes</taxon>
    </lineage>
</organism>
<evidence type="ECO:0000256" key="7">
    <source>
        <dbReference type="ARBA" id="ARBA00022643"/>
    </source>
</evidence>
<evidence type="ECO:0000256" key="6">
    <source>
        <dbReference type="ARBA" id="ARBA00022630"/>
    </source>
</evidence>
<evidence type="ECO:0000256" key="8">
    <source>
        <dbReference type="ARBA" id="ARBA00023002"/>
    </source>
</evidence>
<dbReference type="HAMAP" id="MF_01629">
    <property type="entry name" value="PdxH"/>
    <property type="match status" value="1"/>
</dbReference>
<dbReference type="PROSITE" id="PS01064">
    <property type="entry name" value="PYRIDOX_OXIDASE"/>
    <property type="match status" value="1"/>
</dbReference>
<comment type="pathway">
    <text evidence="3">Cofactor metabolism; pyridoxal 5'-phosphate salvage; pyridoxal 5'-phosphate from pyridoxine 5'-phosphate: step 1/1.</text>
</comment>
<dbReference type="GO" id="GO:0010181">
    <property type="term" value="F:FMN binding"/>
    <property type="evidence" value="ECO:0007669"/>
    <property type="project" value="InterPro"/>
</dbReference>
<accession>A0A645BBZ1</accession>
<dbReference type="AlphaFoldDB" id="A0A645BBZ1"/>
<dbReference type="InterPro" id="IPR011576">
    <property type="entry name" value="Pyridox_Oxase_N"/>
</dbReference>
<protein>
    <recommendedName>
        <fullName evidence="5">pyridoxal 5'-phosphate synthase</fullName>
        <ecNumber evidence="5">1.4.3.5</ecNumber>
    </recommendedName>
</protein>
<reference evidence="12" key="1">
    <citation type="submission" date="2019-08" db="EMBL/GenBank/DDBJ databases">
        <authorList>
            <person name="Kucharzyk K."/>
            <person name="Murdoch R.W."/>
            <person name="Higgins S."/>
            <person name="Loffler F."/>
        </authorList>
    </citation>
    <scope>NUCLEOTIDE SEQUENCE</scope>
</reference>
<dbReference type="SUPFAM" id="SSF50475">
    <property type="entry name" value="FMN-binding split barrel"/>
    <property type="match status" value="1"/>
</dbReference>
<dbReference type="EC" id="1.4.3.5" evidence="5"/>
<dbReference type="FunFam" id="2.30.110.10:FF:000005">
    <property type="entry name" value="NAD(P)H-hydrate epimerase"/>
    <property type="match status" value="1"/>
</dbReference>
<evidence type="ECO:0000256" key="4">
    <source>
        <dbReference type="ARBA" id="ARBA00011738"/>
    </source>
</evidence>
<dbReference type="PIRSF" id="PIRSF000190">
    <property type="entry name" value="Pyd_amn-ph_oxd"/>
    <property type="match status" value="1"/>
</dbReference>
<evidence type="ECO:0000313" key="12">
    <source>
        <dbReference type="EMBL" id="MPM62181.1"/>
    </source>
</evidence>
<dbReference type="GO" id="GO:0008615">
    <property type="term" value="P:pyridoxine biosynthetic process"/>
    <property type="evidence" value="ECO:0007669"/>
    <property type="project" value="UniProtKB-KW"/>
</dbReference>
<dbReference type="InterPro" id="IPR000659">
    <property type="entry name" value="Pyridox_Oxase"/>
</dbReference>
<dbReference type="InterPro" id="IPR012349">
    <property type="entry name" value="Split_barrel_FMN-bd"/>
</dbReference>
<comment type="subunit">
    <text evidence="4">Homodimer.</text>
</comment>
<feature type="domain" description="Pyridoxine 5'-phosphate oxidase dimerisation C-terminal" evidence="11">
    <location>
        <begin position="181"/>
        <end position="221"/>
    </location>
</feature>
<evidence type="ECO:0000256" key="5">
    <source>
        <dbReference type="ARBA" id="ARBA00012801"/>
    </source>
</evidence>
<keyword evidence="7" id="KW-0288">FMN</keyword>
<name>A0A645BBZ1_9ZZZZ</name>
<comment type="pathway">
    <text evidence="2">Cofactor metabolism; pyridoxal 5'-phosphate salvage; pyridoxal 5'-phosphate from pyridoxamine 5'-phosphate: step 1/1.</text>
</comment>
<dbReference type="Pfam" id="PF10590">
    <property type="entry name" value="PNP_phzG_C"/>
    <property type="match status" value="1"/>
</dbReference>
<gene>
    <name evidence="12" type="primary">pdxH_11</name>
    <name evidence="12" type="ORF">SDC9_109047</name>
</gene>
<feature type="domain" description="Pyridoxamine 5'-phosphate oxidase N-terminal" evidence="10">
    <location>
        <begin position="42"/>
        <end position="157"/>
    </location>
</feature>
<dbReference type="GO" id="GO:0004733">
    <property type="term" value="F:pyridoxamine phosphate oxidase activity"/>
    <property type="evidence" value="ECO:0007669"/>
    <property type="project" value="UniProtKB-EC"/>
</dbReference>
<dbReference type="PANTHER" id="PTHR10851:SF0">
    <property type="entry name" value="PYRIDOXINE-5'-PHOSPHATE OXIDASE"/>
    <property type="match status" value="1"/>
</dbReference>
<evidence type="ECO:0000256" key="9">
    <source>
        <dbReference type="ARBA" id="ARBA00023096"/>
    </source>
</evidence>
<comment type="cofactor">
    <cofactor evidence="1">
        <name>FMN</name>
        <dbReference type="ChEBI" id="CHEBI:58210"/>
    </cofactor>
</comment>